<evidence type="ECO:0000256" key="3">
    <source>
        <dbReference type="ARBA" id="ARBA00022475"/>
    </source>
</evidence>
<comment type="similarity">
    <text evidence="7">Belongs to the drug/metabolite transporter (DMT) superfamily. Small multidrug resistance (SMR) (TC 2.A.7.1) family.</text>
</comment>
<comment type="subcellular location">
    <subcellularLocation>
        <location evidence="1 7">Cell membrane</location>
        <topology evidence="1 7">Multi-pass membrane protein</topology>
    </subcellularLocation>
</comment>
<dbReference type="PANTHER" id="PTHR30561:SF1">
    <property type="entry name" value="MULTIDRUG TRANSPORTER EMRE"/>
    <property type="match status" value="1"/>
</dbReference>
<keyword evidence="4 7" id="KW-0812">Transmembrane</keyword>
<keyword evidence="5 8" id="KW-1133">Transmembrane helix</keyword>
<dbReference type="InterPro" id="IPR045324">
    <property type="entry name" value="Small_multidrug_res"/>
</dbReference>
<keyword evidence="6 8" id="KW-0472">Membrane</keyword>
<keyword evidence="2" id="KW-0813">Transport</keyword>
<dbReference type="Pfam" id="PF00893">
    <property type="entry name" value="Multi_Drug_Res"/>
    <property type="match status" value="1"/>
</dbReference>
<dbReference type="InterPro" id="IPR037185">
    <property type="entry name" value="EmrE-like"/>
</dbReference>
<reference evidence="9 10" key="1">
    <citation type="submission" date="2017-12" db="EMBL/GenBank/DDBJ databases">
        <title>Phylogenetic diversity of female urinary microbiome.</title>
        <authorList>
            <person name="Thomas-White K."/>
            <person name="Wolfe A.J."/>
        </authorList>
    </citation>
    <scope>NUCLEOTIDE SEQUENCE [LARGE SCALE GENOMIC DNA]</scope>
    <source>
        <strain evidence="9 10">UMB0426</strain>
    </source>
</reference>
<dbReference type="PANTHER" id="PTHR30561">
    <property type="entry name" value="SMR FAMILY PROTON-DEPENDENT DRUG EFFLUX TRANSPORTER SUGE"/>
    <property type="match status" value="1"/>
</dbReference>
<evidence type="ECO:0000313" key="9">
    <source>
        <dbReference type="EMBL" id="PKY69392.1"/>
    </source>
</evidence>
<feature type="transmembrane region" description="Helical" evidence="8">
    <location>
        <begin position="30"/>
        <end position="49"/>
    </location>
</feature>
<feature type="transmembrane region" description="Helical" evidence="8">
    <location>
        <begin position="84"/>
        <end position="102"/>
    </location>
</feature>
<comment type="caution">
    <text evidence="9">The sequence shown here is derived from an EMBL/GenBank/DDBJ whole genome shotgun (WGS) entry which is preliminary data.</text>
</comment>
<gene>
    <name evidence="9" type="ORF">CYJ40_10855</name>
</gene>
<evidence type="ECO:0000256" key="7">
    <source>
        <dbReference type="RuleBase" id="RU003942"/>
    </source>
</evidence>
<dbReference type="RefSeq" id="WP_005053852.1">
    <property type="nucleotide sequence ID" value="NZ_LPXW01000022.1"/>
</dbReference>
<dbReference type="GO" id="GO:0022857">
    <property type="term" value="F:transmembrane transporter activity"/>
    <property type="evidence" value="ECO:0007669"/>
    <property type="project" value="InterPro"/>
</dbReference>
<feature type="transmembrane region" description="Helical" evidence="8">
    <location>
        <begin position="56"/>
        <end position="78"/>
    </location>
</feature>
<organism evidence="9 10">
    <name type="scientific">Brevibacterium ravenspurgense</name>
    <dbReference type="NCBI Taxonomy" id="479117"/>
    <lineage>
        <taxon>Bacteria</taxon>
        <taxon>Bacillati</taxon>
        <taxon>Actinomycetota</taxon>
        <taxon>Actinomycetes</taxon>
        <taxon>Micrococcales</taxon>
        <taxon>Brevibacteriaceae</taxon>
        <taxon>Brevibacterium</taxon>
    </lineage>
</organism>
<dbReference type="EMBL" id="PKGO01000016">
    <property type="protein sequence ID" value="PKY69392.1"/>
    <property type="molecule type" value="Genomic_DNA"/>
</dbReference>
<protein>
    <submittedName>
        <fullName evidence="9">QacE family quaternary ammonium compound efflux SMR transporter</fullName>
    </submittedName>
</protein>
<proteinExistence type="inferred from homology"/>
<sequence length="115" mass="11815">MKKWLLLAGAIISEVAGSLALQAGQDHPAWYILVAIGYVGAFTLLALVLREGMALGVAYGIWGAMGVALTAVLAALLFGQPLTGVMILGLALIIGGVLTVELGSQAAQRKREASI</sequence>
<evidence type="ECO:0000256" key="6">
    <source>
        <dbReference type="ARBA" id="ARBA00023136"/>
    </source>
</evidence>
<dbReference type="SUPFAM" id="SSF103481">
    <property type="entry name" value="Multidrug resistance efflux transporter EmrE"/>
    <property type="match status" value="1"/>
</dbReference>
<dbReference type="AlphaFoldDB" id="A0A2I1IE37"/>
<accession>A0A2I1IE37</accession>
<evidence type="ECO:0000256" key="5">
    <source>
        <dbReference type="ARBA" id="ARBA00022989"/>
    </source>
</evidence>
<dbReference type="Gene3D" id="1.10.3730.20">
    <property type="match status" value="1"/>
</dbReference>
<evidence type="ECO:0000256" key="8">
    <source>
        <dbReference type="SAM" id="Phobius"/>
    </source>
</evidence>
<name>A0A2I1IE37_9MICO</name>
<evidence type="ECO:0000256" key="4">
    <source>
        <dbReference type="ARBA" id="ARBA00022692"/>
    </source>
</evidence>
<evidence type="ECO:0000256" key="1">
    <source>
        <dbReference type="ARBA" id="ARBA00004651"/>
    </source>
</evidence>
<evidence type="ECO:0000256" key="2">
    <source>
        <dbReference type="ARBA" id="ARBA00022448"/>
    </source>
</evidence>
<dbReference type="GO" id="GO:0005886">
    <property type="term" value="C:plasma membrane"/>
    <property type="evidence" value="ECO:0007669"/>
    <property type="project" value="UniProtKB-SubCell"/>
</dbReference>
<dbReference type="STRING" id="1176165.GCA_001584405_00015"/>
<dbReference type="InterPro" id="IPR000390">
    <property type="entry name" value="Small_drug/metabolite_transptr"/>
</dbReference>
<evidence type="ECO:0000313" key="10">
    <source>
        <dbReference type="Proteomes" id="UP000242755"/>
    </source>
</evidence>
<dbReference type="Proteomes" id="UP000242755">
    <property type="component" value="Unassembled WGS sequence"/>
</dbReference>
<keyword evidence="3" id="KW-1003">Cell membrane</keyword>